<accession>A0A699K840</accession>
<proteinExistence type="predicted"/>
<organism evidence="1">
    <name type="scientific">Tanacetum cinerariifolium</name>
    <name type="common">Dalmatian daisy</name>
    <name type="synonym">Chrysanthemum cinerariifolium</name>
    <dbReference type="NCBI Taxonomy" id="118510"/>
    <lineage>
        <taxon>Eukaryota</taxon>
        <taxon>Viridiplantae</taxon>
        <taxon>Streptophyta</taxon>
        <taxon>Embryophyta</taxon>
        <taxon>Tracheophyta</taxon>
        <taxon>Spermatophyta</taxon>
        <taxon>Magnoliopsida</taxon>
        <taxon>eudicotyledons</taxon>
        <taxon>Gunneridae</taxon>
        <taxon>Pentapetalae</taxon>
        <taxon>asterids</taxon>
        <taxon>campanulids</taxon>
        <taxon>Asterales</taxon>
        <taxon>Asteraceae</taxon>
        <taxon>Asteroideae</taxon>
        <taxon>Anthemideae</taxon>
        <taxon>Anthemidinae</taxon>
        <taxon>Tanacetum</taxon>
    </lineage>
</organism>
<sequence length="205" mass="24034">MDVELLDLYDRCYARHAVVNNTINRRERSREEECEGLWVKCEVAMTEFKKNPLWWPFQEKIFVLSTDFKELKLNLDKMMLESQKWAEKRCYQNSSYDTVELVYSDDMGSLIGRLVSSAILYGRCRAYEQVTDMKEPFDRSKLKGYRSSYKKDHTLANNDFAIATFPWLDEFVADPSAHIEVLLSNKPSSLHRLVLSRTQIPLPTS</sequence>
<name>A0A699K840_TANCI</name>
<protein>
    <submittedName>
        <fullName evidence="1">Uncharacterized protein</fullName>
    </submittedName>
</protein>
<reference evidence="1" key="1">
    <citation type="journal article" date="2019" name="Sci. Rep.">
        <title>Draft genome of Tanacetum cinerariifolium, the natural source of mosquito coil.</title>
        <authorList>
            <person name="Yamashiro T."/>
            <person name="Shiraishi A."/>
            <person name="Satake H."/>
            <person name="Nakayama K."/>
        </authorList>
    </citation>
    <scope>NUCLEOTIDE SEQUENCE</scope>
</reference>
<gene>
    <name evidence="1" type="ORF">Tci_647371</name>
</gene>
<comment type="caution">
    <text evidence="1">The sequence shown here is derived from an EMBL/GenBank/DDBJ whole genome shotgun (WGS) entry which is preliminary data.</text>
</comment>
<dbReference type="EMBL" id="BKCJ010481604">
    <property type="protein sequence ID" value="GFA75399.1"/>
    <property type="molecule type" value="Genomic_DNA"/>
</dbReference>
<dbReference type="AlphaFoldDB" id="A0A699K840"/>
<evidence type="ECO:0000313" key="1">
    <source>
        <dbReference type="EMBL" id="GFA75399.1"/>
    </source>
</evidence>